<feature type="compositionally biased region" description="Basic residues" evidence="4">
    <location>
        <begin position="503"/>
        <end position="514"/>
    </location>
</feature>
<comment type="subcellular location">
    <subcellularLocation>
        <location evidence="1">Nucleus</location>
    </subcellularLocation>
</comment>
<feature type="compositionally biased region" description="Low complexity" evidence="4">
    <location>
        <begin position="414"/>
        <end position="425"/>
    </location>
</feature>
<organism evidence="6 7">
    <name type="scientific">Photinus pyralis</name>
    <name type="common">Common eastern firefly</name>
    <name type="synonym">Lampyris pyralis</name>
    <dbReference type="NCBI Taxonomy" id="7054"/>
    <lineage>
        <taxon>Eukaryota</taxon>
        <taxon>Metazoa</taxon>
        <taxon>Ecdysozoa</taxon>
        <taxon>Arthropoda</taxon>
        <taxon>Hexapoda</taxon>
        <taxon>Insecta</taxon>
        <taxon>Pterygota</taxon>
        <taxon>Neoptera</taxon>
        <taxon>Endopterygota</taxon>
        <taxon>Coleoptera</taxon>
        <taxon>Polyphaga</taxon>
        <taxon>Elateriformia</taxon>
        <taxon>Elateroidea</taxon>
        <taxon>Lampyridae</taxon>
        <taxon>Lampyrinae</taxon>
        <taxon>Photinus</taxon>
    </lineage>
</organism>
<dbReference type="PANTHER" id="PTHR19303">
    <property type="entry name" value="TRANSPOSON"/>
    <property type="match status" value="1"/>
</dbReference>
<dbReference type="Gene3D" id="3.30.420.10">
    <property type="entry name" value="Ribonuclease H-like superfamily/Ribonuclease H"/>
    <property type="match status" value="1"/>
</dbReference>
<dbReference type="InParanoid" id="A0A5N4APH8"/>
<dbReference type="InterPro" id="IPR009057">
    <property type="entry name" value="Homeodomain-like_sf"/>
</dbReference>
<keyword evidence="3" id="KW-0539">Nucleus</keyword>
<reference evidence="6 7" key="1">
    <citation type="journal article" date="2018" name="Elife">
        <title>Firefly genomes illuminate parallel origins of bioluminescence in beetles.</title>
        <authorList>
            <person name="Fallon T.R."/>
            <person name="Lower S.E."/>
            <person name="Chang C.H."/>
            <person name="Bessho-Uehara M."/>
            <person name="Martin G.J."/>
            <person name="Bewick A.J."/>
            <person name="Behringer M."/>
            <person name="Debat H.J."/>
            <person name="Wong I."/>
            <person name="Day J.C."/>
            <person name="Suvorov A."/>
            <person name="Silva C.J."/>
            <person name="Stanger-Hall K.F."/>
            <person name="Hall D.W."/>
            <person name="Schmitz R.J."/>
            <person name="Nelson D.R."/>
            <person name="Lewis S.M."/>
            <person name="Shigenobu S."/>
            <person name="Bybee S.M."/>
            <person name="Larracuente A.M."/>
            <person name="Oba Y."/>
            <person name="Weng J.K."/>
        </authorList>
    </citation>
    <scope>NUCLEOTIDE SEQUENCE [LARGE SCALE GENOMIC DNA]</scope>
    <source>
        <strain evidence="6">1611_PpyrPB1</strain>
        <tissue evidence="6">Whole body</tissue>
    </source>
</reference>
<evidence type="ECO:0000313" key="7">
    <source>
        <dbReference type="Proteomes" id="UP000327044"/>
    </source>
</evidence>
<proteinExistence type="predicted"/>
<comment type="caution">
    <text evidence="6">The sequence shown here is derived from an EMBL/GenBank/DDBJ whole genome shotgun (WGS) entry which is preliminary data.</text>
</comment>
<accession>A0A5N4APH8</accession>
<dbReference type="InterPro" id="IPR006600">
    <property type="entry name" value="HTH_CenpB_DNA-bd_dom"/>
</dbReference>
<dbReference type="OrthoDB" id="6779830at2759"/>
<dbReference type="EMBL" id="VVIM01000005">
    <property type="protein sequence ID" value="KAB0799206.1"/>
    <property type="molecule type" value="Genomic_DNA"/>
</dbReference>
<evidence type="ECO:0000256" key="2">
    <source>
        <dbReference type="ARBA" id="ARBA00023125"/>
    </source>
</evidence>
<evidence type="ECO:0000256" key="3">
    <source>
        <dbReference type="ARBA" id="ARBA00023242"/>
    </source>
</evidence>
<dbReference type="InterPro" id="IPR050863">
    <property type="entry name" value="CenT-Element_Derived"/>
</dbReference>
<dbReference type="CDD" id="cd15517">
    <property type="entry name" value="PHD_TCF19_like"/>
    <property type="match status" value="1"/>
</dbReference>
<dbReference type="InterPro" id="IPR036397">
    <property type="entry name" value="RNaseH_sf"/>
</dbReference>
<dbReference type="Gene3D" id="1.10.10.60">
    <property type="entry name" value="Homeodomain-like"/>
    <property type="match status" value="1"/>
</dbReference>
<dbReference type="SMART" id="SM00674">
    <property type="entry name" value="CENPB"/>
    <property type="match status" value="1"/>
</dbReference>
<feature type="domain" description="HTH CENPB-type" evidence="5">
    <location>
        <begin position="59"/>
        <end position="136"/>
    </location>
</feature>
<evidence type="ECO:0000256" key="1">
    <source>
        <dbReference type="ARBA" id="ARBA00004123"/>
    </source>
</evidence>
<dbReference type="PANTHER" id="PTHR19303:SF74">
    <property type="entry name" value="POGO TRANSPOSABLE ELEMENT WITH KRAB DOMAIN"/>
    <property type="match status" value="1"/>
</dbReference>
<dbReference type="GO" id="GO:0003677">
    <property type="term" value="F:DNA binding"/>
    <property type="evidence" value="ECO:0007669"/>
    <property type="project" value="UniProtKB-KW"/>
</dbReference>
<feature type="region of interest" description="Disordered" evidence="4">
    <location>
        <begin position="392"/>
        <end position="447"/>
    </location>
</feature>
<dbReference type="InterPro" id="IPR004875">
    <property type="entry name" value="DDE_SF_endonuclease_dom"/>
</dbReference>
<dbReference type="Pfam" id="PF03221">
    <property type="entry name" value="HTH_Tnp_Tc5"/>
    <property type="match status" value="1"/>
</dbReference>
<evidence type="ECO:0000313" key="6">
    <source>
        <dbReference type="EMBL" id="KAB0799206.1"/>
    </source>
</evidence>
<dbReference type="Pfam" id="PF05225">
    <property type="entry name" value="HTH_psq"/>
    <property type="match status" value="1"/>
</dbReference>
<evidence type="ECO:0000259" key="5">
    <source>
        <dbReference type="PROSITE" id="PS51253"/>
    </source>
</evidence>
<keyword evidence="7" id="KW-1185">Reference proteome</keyword>
<dbReference type="PROSITE" id="PS51253">
    <property type="entry name" value="HTH_CENPB"/>
    <property type="match status" value="1"/>
</dbReference>
<dbReference type="Proteomes" id="UP000327044">
    <property type="component" value="Unassembled WGS sequence"/>
</dbReference>
<protein>
    <recommendedName>
        <fullName evidence="5">HTH CENPB-type domain-containing protein</fullName>
    </recommendedName>
</protein>
<dbReference type="Pfam" id="PF03184">
    <property type="entry name" value="DDE_1"/>
    <property type="match status" value="1"/>
</dbReference>
<dbReference type="SUPFAM" id="SSF46689">
    <property type="entry name" value="Homeodomain-like"/>
    <property type="match status" value="1"/>
</dbReference>
<feature type="region of interest" description="Disordered" evidence="4">
    <location>
        <begin position="497"/>
        <end position="560"/>
    </location>
</feature>
<keyword evidence="2" id="KW-0238">DNA-binding</keyword>
<sequence>MPTVYTKKCPSRGKWTEEMLRTAVQSVSDGTDINEAARIYNIPLRTLKRRIEKKNFTKGRMGPASLLGEEGEKKMVQHIKRLQERGFTPTRLDVREMAFRLAEKLKIPHKFDSEKQLAGYDWLASFLRRNPELSVRKAEGLSRQRSLGMNKNIVQNYFQLLKNILEEHNLFNKPSNIYNMDESGLQLNNRPGEVIAGKGSKVVTALTAAEKGETITVVACCNGEGTFLPPACIFKGKNKKAEFEDGMPAGSVVYMCQKSAYINSDIFLEWLKTHFLPRKPAGKVLLLLDGHASHCNSIETLSFAEEHDIILLCLPPHTTHYLQPLDRAFFKSLKSAFYQACNVWVKTNADRRITRLVFGKLLNIAWGKAASVQNGTSGFKATGISPYNPDSIPDYAYTTGPEDAEGDKLDLEQPQRSSPQPSTSQEIPQNEEPRSAPQIHPDPIDEAEKLTPGKALTIVAPVPSVAVLNVTKRARKVAEELTSPENIEKRRKIQQAKNDALLKKKSSTKGKRKPLSVSVKGKMSASTVPKGRKALSDSSDGESDISLHDSSTNEENDDDTACTGCGEQYHTTKKKEDWIKCLHCENWLHEGCSKFENLCEYCAKLLLKKKN</sequence>
<gene>
    <name evidence="6" type="ORF">PPYR_07086</name>
</gene>
<name>A0A5N4APH8_PHOPY</name>
<evidence type="ECO:0000256" key="4">
    <source>
        <dbReference type="SAM" id="MobiDB-lite"/>
    </source>
</evidence>
<dbReference type="AlphaFoldDB" id="A0A5N4APH8"/>
<dbReference type="GO" id="GO:0005634">
    <property type="term" value="C:nucleus"/>
    <property type="evidence" value="ECO:0007669"/>
    <property type="project" value="UniProtKB-SubCell"/>
</dbReference>
<dbReference type="InterPro" id="IPR007889">
    <property type="entry name" value="HTH_Psq"/>
</dbReference>